<keyword evidence="1" id="KW-0472">Membrane</keyword>
<keyword evidence="3" id="KW-1185">Reference proteome</keyword>
<name>A0ABW5MX35_9FLAO</name>
<feature type="transmembrane region" description="Helical" evidence="1">
    <location>
        <begin position="22"/>
        <end position="46"/>
    </location>
</feature>
<protein>
    <submittedName>
        <fullName evidence="2">DUF6747 family protein</fullName>
    </submittedName>
</protein>
<sequence length="55" mass="6275">MGTLTHFKSLYSEAFANCKPEFLVIILKAYSAFCAVMISMALYAFLYRAFTGFEF</sequence>
<reference evidence="3" key="1">
    <citation type="journal article" date="2019" name="Int. J. Syst. Evol. Microbiol.">
        <title>The Global Catalogue of Microorganisms (GCM) 10K type strain sequencing project: providing services to taxonomists for standard genome sequencing and annotation.</title>
        <authorList>
            <consortium name="The Broad Institute Genomics Platform"/>
            <consortium name="The Broad Institute Genome Sequencing Center for Infectious Disease"/>
            <person name="Wu L."/>
            <person name="Ma J."/>
        </authorList>
    </citation>
    <scope>NUCLEOTIDE SEQUENCE [LARGE SCALE GENOMIC DNA]</scope>
    <source>
        <strain evidence="3">KCTC 52368</strain>
    </source>
</reference>
<dbReference type="InterPro" id="IPR046635">
    <property type="entry name" value="DUF6747"/>
</dbReference>
<gene>
    <name evidence="2" type="ORF">ACFSQJ_11660</name>
</gene>
<evidence type="ECO:0000313" key="2">
    <source>
        <dbReference type="EMBL" id="MFD2587591.1"/>
    </source>
</evidence>
<accession>A0ABW5MX35</accession>
<comment type="caution">
    <text evidence="2">The sequence shown here is derived from an EMBL/GenBank/DDBJ whole genome shotgun (WGS) entry which is preliminary data.</text>
</comment>
<dbReference type="RefSeq" id="WP_377767130.1">
    <property type="nucleotide sequence ID" value="NZ_JBHULB010000016.1"/>
</dbReference>
<dbReference type="Proteomes" id="UP001597526">
    <property type="component" value="Unassembled WGS sequence"/>
</dbReference>
<keyword evidence="1" id="KW-0812">Transmembrane</keyword>
<evidence type="ECO:0000313" key="3">
    <source>
        <dbReference type="Proteomes" id="UP001597526"/>
    </source>
</evidence>
<evidence type="ECO:0000256" key="1">
    <source>
        <dbReference type="SAM" id="Phobius"/>
    </source>
</evidence>
<dbReference type="EMBL" id="JBHULB010000016">
    <property type="protein sequence ID" value="MFD2587591.1"/>
    <property type="molecule type" value="Genomic_DNA"/>
</dbReference>
<organism evidence="2 3">
    <name type="scientific">Croceitalea marina</name>
    <dbReference type="NCBI Taxonomy" id="1775166"/>
    <lineage>
        <taxon>Bacteria</taxon>
        <taxon>Pseudomonadati</taxon>
        <taxon>Bacteroidota</taxon>
        <taxon>Flavobacteriia</taxon>
        <taxon>Flavobacteriales</taxon>
        <taxon>Flavobacteriaceae</taxon>
        <taxon>Croceitalea</taxon>
    </lineage>
</organism>
<keyword evidence="1" id="KW-1133">Transmembrane helix</keyword>
<dbReference type="Pfam" id="PF20532">
    <property type="entry name" value="DUF6747"/>
    <property type="match status" value="1"/>
</dbReference>
<proteinExistence type="predicted"/>